<dbReference type="Pfam" id="PF00989">
    <property type="entry name" value="PAS"/>
    <property type="match status" value="1"/>
</dbReference>
<dbReference type="InterPro" id="IPR000700">
    <property type="entry name" value="PAS-assoc_C"/>
</dbReference>
<dbReference type="Pfam" id="PF00672">
    <property type="entry name" value="HAMP"/>
    <property type="match status" value="1"/>
</dbReference>
<evidence type="ECO:0000259" key="10">
    <source>
        <dbReference type="PROSITE" id="PS50885"/>
    </source>
</evidence>
<dbReference type="CDD" id="cd18774">
    <property type="entry name" value="PDC2_HK_sensor"/>
    <property type="match status" value="1"/>
</dbReference>
<dbReference type="InterPro" id="IPR052163">
    <property type="entry name" value="DGC-Regulatory_Protein"/>
</dbReference>
<dbReference type="PROSITE" id="PS50885">
    <property type="entry name" value="HAMP"/>
    <property type="match status" value="1"/>
</dbReference>
<organism evidence="12 13">
    <name type="scientific">Herbaspirillum hiltneri N3</name>
    <dbReference type="NCBI Taxonomy" id="1262470"/>
    <lineage>
        <taxon>Bacteria</taxon>
        <taxon>Pseudomonadati</taxon>
        <taxon>Pseudomonadota</taxon>
        <taxon>Betaproteobacteria</taxon>
        <taxon>Burkholderiales</taxon>
        <taxon>Oxalobacteraceae</taxon>
        <taxon>Herbaspirillum</taxon>
    </lineage>
</organism>
<dbReference type="CDD" id="cd01949">
    <property type="entry name" value="GGDEF"/>
    <property type="match status" value="1"/>
</dbReference>
<dbReference type="CDD" id="cd00130">
    <property type="entry name" value="PAS"/>
    <property type="match status" value="1"/>
</dbReference>
<comment type="subcellular location">
    <subcellularLocation>
        <location evidence="1">Cell membrane</location>
        <topology evidence="1">Multi-pass membrane protein</topology>
    </subcellularLocation>
</comment>
<dbReference type="SUPFAM" id="SSF55073">
    <property type="entry name" value="Nucleotide cyclase"/>
    <property type="match status" value="1"/>
</dbReference>
<proteinExistence type="predicted"/>
<dbReference type="PROSITE" id="PS50112">
    <property type="entry name" value="PAS"/>
    <property type="match status" value="1"/>
</dbReference>
<evidence type="ECO:0000259" key="8">
    <source>
        <dbReference type="PROSITE" id="PS50112"/>
    </source>
</evidence>
<feature type="domain" description="PAC" evidence="9">
    <location>
        <begin position="505"/>
        <end position="555"/>
    </location>
</feature>
<dbReference type="PANTHER" id="PTHR46663:SF2">
    <property type="entry name" value="GGDEF DOMAIN-CONTAINING PROTEIN"/>
    <property type="match status" value="1"/>
</dbReference>
<evidence type="ECO:0000313" key="13">
    <source>
        <dbReference type="Proteomes" id="UP000063429"/>
    </source>
</evidence>
<evidence type="ECO:0000256" key="1">
    <source>
        <dbReference type="ARBA" id="ARBA00004651"/>
    </source>
</evidence>
<evidence type="ECO:0000256" key="7">
    <source>
        <dbReference type="SAM" id="Phobius"/>
    </source>
</evidence>
<dbReference type="Pfam" id="PF02743">
    <property type="entry name" value="dCache_1"/>
    <property type="match status" value="1"/>
</dbReference>
<evidence type="ECO:0000256" key="4">
    <source>
        <dbReference type="ARBA" id="ARBA00022989"/>
    </source>
</evidence>
<accession>A0ABM5UY09</accession>
<keyword evidence="3 7" id="KW-0812">Transmembrane</keyword>
<keyword evidence="4 7" id="KW-1133">Transmembrane helix</keyword>
<dbReference type="InterPro" id="IPR003660">
    <property type="entry name" value="HAMP_dom"/>
</dbReference>
<dbReference type="SMART" id="SM00267">
    <property type="entry name" value="GGDEF"/>
    <property type="match status" value="1"/>
</dbReference>
<dbReference type="EMBL" id="CP011409">
    <property type="protein sequence ID" value="AKZ62159.1"/>
    <property type="molecule type" value="Genomic_DNA"/>
</dbReference>
<dbReference type="Gene3D" id="3.30.450.20">
    <property type="entry name" value="PAS domain"/>
    <property type="match status" value="2"/>
</dbReference>
<evidence type="ECO:0000256" key="6">
    <source>
        <dbReference type="SAM" id="Coils"/>
    </source>
</evidence>
<evidence type="ECO:0000256" key="3">
    <source>
        <dbReference type="ARBA" id="ARBA00022692"/>
    </source>
</evidence>
<feature type="domain" description="GGDEF" evidence="11">
    <location>
        <begin position="587"/>
        <end position="721"/>
    </location>
</feature>
<protein>
    <submittedName>
        <fullName evidence="12">Diguanylate cyclase</fullName>
    </submittedName>
</protein>
<feature type="transmembrane region" description="Helical" evidence="7">
    <location>
        <begin position="310"/>
        <end position="328"/>
    </location>
</feature>
<keyword evidence="13" id="KW-1185">Reference proteome</keyword>
<gene>
    <name evidence="12" type="ORF">F506_05295</name>
</gene>
<keyword evidence="2" id="KW-1003">Cell membrane</keyword>
<dbReference type="CDD" id="cd12914">
    <property type="entry name" value="PDC1_DGC_like"/>
    <property type="match status" value="1"/>
</dbReference>
<dbReference type="SUPFAM" id="SSF55785">
    <property type="entry name" value="PYP-like sensor domain (PAS domain)"/>
    <property type="match status" value="1"/>
</dbReference>
<evidence type="ECO:0000256" key="5">
    <source>
        <dbReference type="ARBA" id="ARBA00023136"/>
    </source>
</evidence>
<dbReference type="Gene3D" id="3.30.70.270">
    <property type="match status" value="1"/>
</dbReference>
<dbReference type="SUPFAM" id="SSF158472">
    <property type="entry name" value="HAMP domain-like"/>
    <property type="match status" value="1"/>
</dbReference>
<dbReference type="SMART" id="SM00091">
    <property type="entry name" value="PAS"/>
    <property type="match status" value="1"/>
</dbReference>
<keyword evidence="6" id="KW-0175">Coiled coil</keyword>
<feature type="domain" description="PAS" evidence="8">
    <location>
        <begin position="427"/>
        <end position="498"/>
    </location>
</feature>
<evidence type="ECO:0000256" key="2">
    <source>
        <dbReference type="ARBA" id="ARBA00022475"/>
    </source>
</evidence>
<evidence type="ECO:0000313" key="12">
    <source>
        <dbReference type="EMBL" id="AKZ62159.1"/>
    </source>
</evidence>
<feature type="coiled-coil region" evidence="6">
    <location>
        <begin position="375"/>
        <end position="430"/>
    </location>
</feature>
<dbReference type="InterPro" id="IPR013767">
    <property type="entry name" value="PAS_fold"/>
</dbReference>
<dbReference type="InterPro" id="IPR043128">
    <property type="entry name" value="Rev_trsase/Diguanyl_cyclase"/>
</dbReference>
<feature type="transmembrane region" description="Helical" evidence="7">
    <location>
        <begin position="22"/>
        <end position="45"/>
    </location>
</feature>
<dbReference type="Gene3D" id="6.10.340.10">
    <property type="match status" value="1"/>
</dbReference>
<feature type="domain" description="HAMP" evidence="10">
    <location>
        <begin position="330"/>
        <end position="383"/>
    </location>
</feature>
<dbReference type="PROSITE" id="PS50113">
    <property type="entry name" value="PAC"/>
    <property type="match status" value="1"/>
</dbReference>
<evidence type="ECO:0000259" key="11">
    <source>
        <dbReference type="PROSITE" id="PS50887"/>
    </source>
</evidence>
<dbReference type="NCBIfam" id="TIGR00254">
    <property type="entry name" value="GGDEF"/>
    <property type="match status" value="1"/>
</dbReference>
<dbReference type="Proteomes" id="UP000063429">
    <property type="component" value="Chromosome"/>
</dbReference>
<sequence length="725" mass="81866">MSRRTAAGAILSIKKLSSTLSLSSWVTIGVVLSVLITTASVLALVDQFTRSYARHEAEARLNQLAWQMQDALDRSMGERYSDVKLLSQRPSIRQAKDPERMRAVFNELQRNVPNYAWIGFATPDGNVLAAANGLLEGQSVEQRPWFQKGQKDFFVGDYHPAVLLEKKLPVMSDPWRFVDIATPIMGPDGQFQGVLGVHLSWTWARDLAKKLLNPANDRYDVEIMIVRDDGTVLLGPRELEEKKISIDSFKASLRLPSGSMRELGEDGQHYLTGFARTGLNSEYTEMKWSVLVRQREQIAMSGFKDLERQVLFVGCIVGLLLMALAFFMTRRLVAPMNALSAALERRATGDHSAEIPIVSTYYEIQLLSTTLSTMVQREENYLREVRSLNEGLEQRVEDRTRRLHETAIALQQALDNQRENQIRLEESETELRAILQNAHDAFIAIDEDGMVLEWNRQAEQLLGWAHKEAVGKELAELIIPFEQRELHRRGMTHFLNTGEGVVINNRIEINALRRDGKELPIEMTVGYVRRRAGHLFIAFLHDITERQAFRNSLQEMALTDILTGLPNRRAFTEKLPEAMARAMREPQQMGLLFMDIDGFKGINDKYGHVAGDELLVKFAERLIDAVREVDTVARLAGDEFTVILERLHSPADAMGVAEKILVSMRRPFVLTAATVSVSSSIGVAIYEPSRHTDQDALVAQADKAMYAAKRAGKNRVEWNTEESPV</sequence>
<dbReference type="InterPro" id="IPR033479">
    <property type="entry name" value="dCache_1"/>
</dbReference>
<dbReference type="InterPro" id="IPR029787">
    <property type="entry name" value="Nucleotide_cyclase"/>
</dbReference>
<dbReference type="Pfam" id="PF00990">
    <property type="entry name" value="GGDEF"/>
    <property type="match status" value="1"/>
</dbReference>
<keyword evidence="5 7" id="KW-0472">Membrane</keyword>
<dbReference type="NCBIfam" id="TIGR00229">
    <property type="entry name" value="sensory_box"/>
    <property type="match status" value="1"/>
</dbReference>
<name>A0ABM5UY09_9BURK</name>
<dbReference type="PANTHER" id="PTHR46663">
    <property type="entry name" value="DIGUANYLATE CYCLASE DGCT-RELATED"/>
    <property type="match status" value="1"/>
</dbReference>
<dbReference type="InterPro" id="IPR035965">
    <property type="entry name" value="PAS-like_dom_sf"/>
</dbReference>
<dbReference type="PROSITE" id="PS50887">
    <property type="entry name" value="GGDEF"/>
    <property type="match status" value="1"/>
</dbReference>
<evidence type="ECO:0000259" key="9">
    <source>
        <dbReference type="PROSITE" id="PS50113"/>
    </source>
</evidence>
<dbReference type="InterPro" id="IPR000014">
    <property type="entry name" value="PAS"/>
</dbReference>
<dbReference type="InterPro" id="IPR000160">
    <property type="entry name" value="GGDEF_dom"/>
</dbReference>
<reference evidence="13" key="1">
    <citation type="journal article" date="2015" name="Genome Announc.">
        <title>Complete Genome Sequence of Herbaspirillum hiltneri N3 (DSM 17495), Isolated from Surface-Sterilized Wheat Roots.</title>
        <authorList>
            <person name="Guizelini D."/>
            <person name="Saizaki P.M."/>
            <person name="Coimbra N.A."/>
            <person name="Weiss V.A."/>
            <person name="Faoro H."/>
            <person name="Sfeir M.Z."/>
            <person name="Baura V.A."/>
            <person name="Monteiro R.A."/>
            <person name="Chubatsu L.S."/>
            <person name="Souza E.M."/>
            <person name="Cruz L.M."/>
            <person name="Pedrosa F.O."/>
            <person name="Raittz R.T."/>
            <person name="Marchaukoski J.N."/>
            <person name="Steffens M.B."/>
        </authorList>
    </citation>
    <scope>NUCLEOTIDE SEQUENCE [LARGE SCALE GENOMIC DNA]</scope>
    <source>
        <strain evidence="13">N3</strain>
    </source>
</reference>